<dbReference type="InterPro" id="IPR018060">
    <property type="entry name" value="HTH_AraC"/>
</dbReference>
<dbReference type="PANTHER" id="PTHR47894">
    <property type="entry name" value="HTH-TYPE TRANSCRIPTIONAL REGULATOR GADX"/>
    <property type="match status" value="1"/>
</dbReference>
<keyword evidence="6" id="KW-1185">Reference proteome</keyword>
<dbReference type="AlphaFoldDB" id="A0A9X3HWF9"/>
<dbReference type="PANTHER" id="PTHR47894:SF4">
    <property type="entry name" value="HTH-TYPE TRANSCRIPTIONAL REGULATOR GADX"/>
    <property type="match status" value="1"/>
</dbReference>
<dbReference type="PROSITE" id="PS01124">
    <property type="entry name" value="HTH_ARAC_FAMILY_2"/>
    <property type="match status" value="1"/>
</dbReference>
<dbReference type="PRINTS" id="PR00032">
    <property type="entry name" value="HTHARAC"/>
</dbReference>
<evidence type="ECO:0000259" key="4">
    <source>
        <dbReference type="PROSITE" id="PS01124"/>
    </source>
</evidence>
<dbReference type="SMART" id="SM00342">
    <property type="entry name" value="HTH_ARAC"/>
    <property type="match status" value="1"/>
</dbReference>
<gene>
    <name evidence="5" type="ORF">MD535_10120</name>
</gene>
<dbReference type="Gene3D" id="1.10.10.60">
    <property type="entry name" value="Homeodomain-like"/>
    <property type="match status" value="1"/>
</dbReference>
<organism evidence="5 6">
    <name type="scientific">Vibrio qingdaonensis</name>
    <dbReference type="NCBI Taxonomy" id="2829491"/>
    <lineage>
        <taxon>Bacteria</taxon>
        <taxon>Pseudomonadati</taxon>
        <taxon>Pseudomonadota</taxon>
        <taxon>Gammaproteobacteria</taxon>
        <taxon>Vibrionales</taxon>
        <taxon>Vibrionaceae</taxon>
        <taxon>Vibrio</taxon>
    </lineage>
</organism>
<keyword evidence="2" id="KW-0238">DNA-binding</keyword>
<dbReference type="GO" id="GO:0003700">
    <property type="term" value="F:DNA-binding transcription factor activity"/>
    <property type="evidence" value="ECO:0007669"/>
    <property type="project" value="InterPro"/>
</dbReference>
<evidence type="ECO:0000313" key="5">
    <source>
        <dbReference type="EMBL" id="MCW8346356.1"/>
    </source>
</evidence>
<evidence type="ECO:0000256" key="1">
    <source>
        <dbReference type="ARBA" id="ARBA00023015"/>
    </source>
</evidence>
<dbReference type="InterPro" id="IPR020449">
    <property type="entry name" value="Tscrpt_reg_AraC-type_HTH"/>
</dbReference>
<dbReference type="Pfam" id="PF12833">
    <property type="entry name" value="HTH_18"/>
    <property type="match status" value="1"/>
</dbReference>
<dbReference type="RefSeq" id="WP_265674921.1">
    <property type="nucleotide sequence ID" value="NZ_JAKRRY010000011.1"/>
</dbReference>
<dbReference type="GO" id="GO:0005829">
    <property type="term" value="C:cytosol"/>
    <property type="evidence" value="ECO:0007669"/>
    <property type="project" value="TreeGrafter"/>
</dbReference>
<comment type="caution">
    <text evidence="5">The sequence shown here is derived from an EMBL/GenBank/DDBJ whole genome shotgun (WGS) entry which is preliminary data.</text>
</comment>
<dbReference type="GO" id="GO:0000976">
    <property type="term" value="F:transcription cis-regulatory region binding"/>
    <property type="evidence" value="ECO:0007669"/>
    <property type="project" value="TreeGrafter"/>
</dbReference>
<evidence type="ECO:0000313" key="6">
    <source>
        <dbReference type="Proteomes" id="UP001155587"/>
    </source>
</evidence>
<dbReference type="InterPro" id="IPR009057">
    <property type="entry name" value="Homeodomain-like_sf"/>
</dbReference>
<dbReference type="SUPFAM" id="SSF46689">
    <property type="entry name" value="Homeodomain-like"/>
    <property type="match status" value="1"/>
</dbReference>
<dbReference type="Proteomes" id="UP001155587">
    <property type="component" value="Unassembled WGS sequence"/>
</dbReference>
<protein>
    <submittedName>
        <fullName evidence="5">Helix-turn-helix transcriptional regulator</fullName>
    </submittedName>
</protein>
<keyword evidence="1" id="KW-0805">Transcription regulation</keyword>
<evidence type="ECO:0000256" key="3">
    <source>
        <dbReference type="ARBA" id="ARBA00023163"/>
    </source>
</evidence>
<dbReference type="EMBL" id="JAKRRY010000011">
    <property type="protein sequence ID" value="MCW8346356.1"/>
    <property type="molecule type" value="Genomic_DNA"/>
</dbReference>
<name>A0A9X3HWF9_9VIBR</name>
<feature type="domain" description="HTH araC/xylS-type" evidence="4">
    <location>
        <begin position="274"/>
        <end position="333"/>
    </location>
</feature>
<sequence length="345" mass="39135">MKSATHSIPLIRANSLHDLGELFKEQNPDIHALIASISAPLDVQQCHQDFLPEATLRSLIKVFGESCSPQAFIIAIQHACKTRYIPSVIAQLSQYGPMTVRSALEQFNEIISDHSSGARLSLKHFNGDDWFVRDKEGVCEDWFKYAEVFSVIFMDELVSALSGRRHWNRYVTLRSSDMESFITCPQLAHIQFFTHRSVTGIRLDASILNTDALLHRYPSNHAAQVLRPIPIQFVPAFKQSLQPYVRMGKLPLSQASRILCLHTRTIQRRLHAVGLTYRDVIEEIVLERAQDLLLNSCLSITAIAANMGYGDSANFTRFFKRKMAMTPSQYRCQKSAKAGVSRDRR</sequence>
<proteinExistence type="predicted"/>
<reference evidence="5" key="1">
    <citation type="submission" date="2022-02" db="EMBL/GenBank/DDBJ databases">
        <title>Vibrio sp. nov, a new bacterium isolated from seawater.</title>
        <authorList>
            <person name="Yuan Y."/>
        </authorList>
    </citation>
    <scope>NUCLEOTIDE SEQUENCE</scope>
    <source>
        <strain evidence="5">ZSDZ65</strain>
    </source>
</reference>
<accession>A0A9X3HWF9</accession>
<keyword evidence="3" id="KW-0804">Transcription</keyword>
<evidence type="ECO:0000256" key="2">
    <source>
        <dbReference type="ARBA" id="ARBA00023125"/>
    </source>
</evidence>